<dbReference type="RefSeq" id="WP_185069648.1">
    <property type="nucleotide sequence ID" value="NZ_JACHMB010000001.1"/>
</dbReference>
<dbReference type="SUPFAM" id="SSF88659">
    <property type="entry name" value="Sigma3 and sigma4 domains of RNA polymerase sigma factors"/>
    <property type="match status" value="1"/>
</dbReference>
<dbReference type="InterPro" id="IPR036388">
    <property type="entry name" value="WH-like_DNA-bd_sf"/>
</dbReference>
<dbReference type="EMBL" id="JACHMB010000001">
    <property type="protein sequence ID" value="MBB5776064.1"/>
    <property type="molecule type" value="Genomic_DNA"/>
</dbReference>
<evidence type="ECO:0000256" key="1">
    <source>
        <dbReference type="ARBA" id="ARBA00010641"/>
    </source>
</evidence>
<evidence type="ECO:0000259" key="5">
    <source>
        <dbReference type="Pfam" id="PF08281"/>
    </source>
</evidence>
<keyword evidence="4" id="KW-0804">Transcription</keyword>
<dbReference type="PANTHER" id="PTHR43133">
    <property type="entry name" value="RNA POLYMERASE ECF-TYPE SIGMA FACTO"/>
    <property type="match status" value="1"/>
</dbReference>
<proteinExistence type="inferred from homology"/>
<keyword evidence="7" id="KW-1185">Reference proteome</keyword>
<name>A0A7W9G2R0_9ACTN</name>
<evidence type="ECO:0000313" key="7">
    <source>
        <dbReference type="Proteomes" id="UP000579153"/>
    </source>
</evidence>
<dbReference type="SUPFAM" id="SSF88946">
    <property type="entry name" value="Sigma2 domain of RNA polymerase sigma factors"/>
    <property type="match status" value="1"/>
</dbReference>
<dbReference type="Gene3D" id="1.10.1740.10">
    <property type="match status" value="1"/>
</dbReference>
<dbReference type="Pfam" id="PF08281">
    <property type="entry name" value="Sigma70_r4_2"/>
    <property type="match status" value="1"/>
</dbReference>
<keyword evidence="3" id="KW-0731">Sigma factor</keyword>
<keyword evidence="2" id="KW-0805">Transcription regulation</keyword>
<feature type="domain" description="RNA polymerase sigma factor 70 region 4 type 2" evidence="5">
    <location>
        <begin position="103"/>
        <end position="152"/>
    </location>
</feature>
<dbReference type="InterPro" id="IPR013324">
    <property type="entry name" value="RNA_pol_sigma_r3/r4-like"/>
</dbReference>
<comment type="similarity">
    <text evidence="1">Belongs to the sigma-70 factor family. ECF subfamily.</text>
</comment>
<dbReference type="AlphaFoldDB" id="A0A7W9G2R0"/>
<dbReference type="GO" id="GO:0003677">
    <property type="term" value="F:DNA binding"/>
    <property type="evidence" value="ECO:0007669"/>
    <property type="project" value="InterPro"/>
</dbReference>
<dbReference type="InterPro" id="IPR014284">
    <property type="entry name" value="RNA_pol_sigma-70_dom"/>
</dbReference>
<comment type="caution">
    <text evidence="6">The sequence shown here is derived from an EMBL/GenBank/DDBJ whole genome shotgun (WGS) entry which is preliminary data.</text>
</comment>
<reference evidence="6 7" key="1">
    <citation type="submission" date="2020-08" db="EMBL/GenBank/DDBJ databases">
        <title>Sequencing the genomes of 1000 actinobacteria strains.</title>
        <authorList>
            <person name="Klenk H.-P."/>
        </authorList>
    </citation>
    <scope>NUCLEOTIDE SEQUENCE [LARGE SCALE GENOMIC DNA]</scope>
    <source>
        <strain evidence="6 7">DSM 45507</strain>
    </source>
</reference>
<gene>
    <name evidence="6" type="ORF">HD596_002820</name>
</gene>
<dbReference type="NCBIfam" id="TIGR02937">
    <property type="entry name" value="sigma70-ECF"/>
    <property type="match status" value="1"/>
</dbReference>
<evidence type="ECO:0000256" key="4">
    <source>
        <dbReference type="ARBA" id="ARBA00023163"/>
    </source>
</evidence>
<dbReference type="InterPro" id="IPR013325">
    <property type="entry name" value="RNA_pol_sigma_r2"/>
</dbReference>
<dbReference type="InterPro" id="IPR039425">
    <property type="entry name" value="RNA_pol_sigma-70-like"/>
</dbReference>
<evidence type="ECO:0000256" key="2">
    <source>
        <dbReference type="ARBA" id="ARBA00023015"/>
    </source>
</evidence>
<dbReference type="PANTHER" id="PTHR43133:SF51">
    <property type="entry name" value="RNA POLYMERASE SIGMA FACTOR"/>
    <property type="match status" value="1"/>
</dbReference>
<sequence length="160" mass="17819">MSAELVRAAQGGDTMAMNDLLSELTPYLGRICGPIALDNGSDAVQEALIAIFRNLGSLRDPQALHGWARAIAVREAVRIARRRHHAVELAELPSRQDVESAVDIRDVLERLSPEHRAVLVLRDLEGLPEEEAARLLHVPEGTVKSRLHRARRSFRKAWQS</sequence>
<dbReference type="GO" id="GO:0016987">
    <property type="term" value="F:sigma factor activity"/>
    <property type="evidence" value="ECO:0007669"/>
    <property type="project" value="UniProtKB-KW"/>
</dbReference>
<accession>A0A7W9G2R0</accession>
<protein>
    <submittedName>
        <fullName evidence="6">RNA polymerase sigma-70 factor (ECF subfamily)</fullName>
    </submittedName>
</protein>
<dbReference type="Gene3D" id="1.10.10.10">
    <property type="entry name" value="Winged helix-like DNA-binding domain superfamily/Winged helix DNA-binding domain"/>
    <property type="match status" value="1"/>
</dbReference>
<evidence type="ECO:0000313" key="6">
    <source>
        <dbReference type="EMBL" id="MBB5776064.1"/>
    </source>
</evidence>
<organism evidence="6 7">
    <name type="scientific">Nonomuraea jabiensis</name>
    <dbReference type="NCBI Taxonomy" id="882448"/>
    <lineage>
        <taxon>Bacteria</taxon>
        <taxon>Bacillati</taxon>
        <taxon>Actinomycetota</taxon>
        <taxon>Actinomycetes</taxon>
        <taxon>Streptosporangiales</taxon>
        <taxon>Streptosporangiaceae</taxon>
        <taxon>Nonomuraea</taxon>
    </lineage>
</organism>
<evidence type="ECO:0000256" key="3">
    <source>
        <dbReference type="ARBA" id="ARBA00023082"/>
    </source>
</evidence>
<dbReference type="GO" id="GO:0006352">
    <property type="term" value="P:DNA-templated transcription initiation"/>
    <property type="evidence" value="ECO:0007669"/>
    <property type="project" value="InterPro"/>
</dbReference>
<dbReference type="Proteomes" id="UP000579153">
    <property type="component" value="Unassembled WGS sequence"/>
</dbReference>
<dbReference type="InterPro" id="IPR013249">
    <property type="entry name" value="RNA_pol_sigma70_r4_t2"/>
</dbReference>
<dbReference type="CDD" id="cd06171">
    <property type="entry name" value="Sigma70_r4"/>
    <property type="match status" value="1"/>
</dbReference>